<evidence type="ECO:0008006" key="2">
    <source>
        <dbReference type="Google" id="ProtNLM"/>
    </source>
</evidence>
<reference evidence="1" key="1">
    <citation type="submission" date="2014-11" db="EMBL/GenBank/DDBJ databases">
        <authorList>
            <person name="Otto D Thomas"/>
            <person name="Naeem Raeece"/>
        </authorList>
    </citation>
    <scope>NUCLEOTIDE SEQUENCE</scope>
</reference>
<proteinExistence type="predicted"/>
<evidence type="ECO:0000313" key="1">
    <source>
        <dbReference type="EMBL" id="CEM34791.1"/>
    </source>
</evidence>
<gene>
    <name evidence="1" type="ORF">Cvel_23524</name>
</gene>
<sequence length="91" mass="10379">MKVRVHVKERTFTVQCGPGSQRLRWLAHVAMARYDEKHHGMSLGQPLGVRLETGERPGMEESVASALEDGDDVWVLLREDFMNVEDEAAEW</sequence>
<dbReference type="VEuPathDB" id="CryptoDB:Cvel_23524"/>
<protein>
    <recommendedName>
        <fullName evidence="2">Par3/HAL N-terminal domain-containing protein</fullName>
    </recommendedName>
</protein>
<accession>A0A0G4GV85</accession>
<name>A0A0G4GV85_9ALVE</name>
<dbReference type="EMBL" id="CDMZ01001585">
    <property type="protein sequence ID" value="CEM34791.1"/>
    <property type="molecule type" value="Genomic_DNA"/>
</dbReference>
<organism evidence="1">
    <name type="scientific">Chromera velia CCMP2878</name>
    <dbReference type="NCBI Taxonomy" id="1169474"/>
    <lineage>
        <taxon>Eukaryota</taxon>
        <taxon>Sar</taxon>
        <taxon>Alveolata</taxon>
        <taxon>Colpodellida</taxon>
        <taxon>Chromeraceae</taxon>
        <taxon>Chromera</taxon>
    </lineage>
</organism>
<dbReference type="AlphaFoldDB" id="A0A0G4GV85"/>